<dbReference type="Gene3D" id="3.30.200.20">
    <property type="entry name" value="Phosphorylase Kinase, domain 1"/>
    <property type="match status" value="1"/>
</dbReference>
<dbReference type="GO" id="GO:0005524">
    <property type="term" value="F:ATP binding"/>
    <property type="evidence" value="ECO:0007669"/>
    <property type="project" value="UniProtKB-UniRule"/>
</dbReference>
<evidence type="ECO:0000256" key="3">
    <source>
        <dbReference type="ARBA" id="ARBA00022777"/>
    </source>
</evidence>
<dbReference type="InterPro" id="IPR000719">
    <property type="entry name" value="Prot_kinase_dom"/>
</dbReference>
<evidence type="ECO:0000256" key="1">
    <source>
        <dbReference type="ARBA" id="ARBA00022679"/>
    </source>
</evidence>
<dbReference type="OrthoDB" id="1405469at2759"/>
<evidence type="ECO:0000256" key="8">
    <source>
        <dbReference type="SAM" id="MobiDB-lite"/>
    </source>
</evidence>
<dbReference type="AlphaFoldDB" id="R1EW87"/>
<evidence type="ECO:0000256" key="2">
    <source>
        <dbReference type="ARBA" id="ARBA00022741"/>
    </source>
</evidence>
<evidence type="ECO:0000256" key="7">
    <source>
        <dbReference type="RuleBase" id="RU000304"/>
    </source>
</evidence>
<evidence type="ECO:0000259" key="9">
    <source>
        <dbReference type="PROSITE" id="PS50011"/>
    </source>
</evidence>
<dbReference type="InterPro" id="IPR017441">
    <property type="entry name" value="Protein_kinase_ATP_BS"/>
</dbReference>
<reference evidence="11" key="1">
    <citation type="journal article" date="2013" name="Genome Announc.">
        <title>Draft genome sequence of Neofusicoccum parvum isolate UCR-NP2, a fungal vascular pathogen associated with grapevine cankers.</title>
        <authorList>
            <person name="Blanco-Ulate B."/>
            <person name="Rolshausen P."/>
            <person name="Cantu D."/>
        </authorList>
    </citation>
    <scope>NUCLEOTIDE SEQUENCE [LARGE SCALE GENOMIC DNA]</scope>
    <source>
        <strain evidence="11">UCR-NP2</strain>
    </source>
</reference>
<feature type="compositionally biased region" description="Low complexity" evidence="8">
    <location>
        <begin position="117"/>
        <end position="131"/>
    </location>
</feature>
<organism evidence="10 11">
    <name type="scientific">Botryosphaeria parva (strain UCR-NP2)</name>
    <name type="common">Grapevine canker fungus</name>
    <name type="synonym">Neofusicoccum parvum</name>
    <dbReference type="NCBI Taxonomy" id="1287680"/>
    <lineage>
        <taxon>Eukaryota</taxon>
        <taxon>Fungi</taxon>
        <taxon>Dikarya</taxon>
        <taxon>Ascomycota</taxon>
        <taxon>Pezizomycotina</taxon>
        <taxon>Dothideomycetes</taxon>
        <taxon>Dothideomycetes incertae sedis</taxon>
        <taxon>Botryosphaeriales</taxon>
        <taxon>Botryosphaeriaceae</taxon>
        <taxon>Neofusicoccum</taxon>
    </lineage>
</organism>
<accession>R1EW87</accession>
<dbReference type="GO" id="GO:0005737">
    <property type="term" value="C:cytoplasm"/>
    <property type="evidence" value="ECO:0007669"/>
    <property type="project" value="TreeGrafter"/>
</dbReference>
<keyword evidence="7" id="KW-0723">Serine/threonine-protein kinase</keyword>
<keyword evidence="2 6" id="KW-0547">Nucleotide-binding</keyword>
<evidence type="ECO:0000256" key="5">
    <source>
        <dbReference type="ARBA" id="ARBA00037982"/>
    </source>
</evidence>
<gene>
    <name evidence="10" type="ORF">UCRNP2_1200</name>
</gene>
<evidence type="ECO:0000313" key="10">
    <source>
        <dbReference type="EMBL" id="EOD52018.1"/>
    </source>
</evidence>
<feature type="region of interest" description="Disordered" evidence="8">
    <location>
        <begin position="87"/>
        <end position="135"/>
    </location>
</feature>
<feature type="domain" description="Protein kinase" evidence="9">
    <location>
        <begin position="18"/>
        <end position="359"/>
    </location>
</feature>
<protein>
    <recommendedName>
        <fullName evidence="9">Protein kinase domain-containing protein</fullName>
    </recommendedName>
</protein>
<dbReference type="KEGG" id="npa:UCRNP2_1200"/>
<dbReference type="InterPro" id="IPR008271">
    <property type="entry name" value="Ser/Thr_kinase_AS"/>
</dbReference>
<dbReference type="GO" id="GO:0005634">
    <property type="term" value="C:nucleus"/>
    <property type="evidence" value="ECO:0007669"/>
    <property type="project" value="TreeGrafter"/>
</dbReference>
<keyword evidence="3" id="KW-0418">Kinase</keyword>
<proteinExistence type="inferred from homology"/>
<dbReference type="PROSITE" id="PS00108">
    <property type="entry name" value="PROTEIN_KINASE_ST"/>
    <property type="match status" value="1"/>
</dbReference>
<dbReference type="eggNOG" id="KOG1035">
    <property type="taxonomic scope" value="Eukaryota"/>
</dbReference>
<comment type="similarity">
    <text evidence="5">Belongs to the protein kinase superfamily. Ser/Thr protein kinase family. GCN2 subfamily.</text>
</comment>
<dbReference type="InterPro" id="IPR011009">
    <property type="entry name" value="Kinase-like_dom_sf"/>
</dbReference>
<dbReference type="SUPFAM" id="SSF56112">
    <property type="entry name" value="Protein kinase-like (PK-like)"/>
    <property type="match status" value="1"/>
</dbReference>
<keyword evidence="4 6" id="KW-0067">ATP-binding</keyword>
<name>R1EW87_BOTPV</name>
<evidence type="ECO:0000313" key="11">
    <source>
        <dbReference type="Proteomes" id="UP000013521"/>
    </source>
</evidence>
<dbReference type="InterPro" id="IPR050339">
    <property type="entry name" value="CC_SR_Kinase"/>
</dbReference>
<keyword evidence="1" id="KW-0808">Transferase</keyword>
<dbReference type="PROSITE" id="PS50011">
    <property type="entry name" value="PROTEIN_KINASE_DOM"/>
    <property type="match status" value="1"/>
</dbReference>
<dbReference type="Gene3D" id="1.10.510.10">
    <property type="entry name" value="Transferase(Phosphotransferase) domain 1"/>
    <property type="match status" value="2"/>
</dbReference>
<dbReference type="PROSITE" id="PS00107">
    <property type="entry name" value="PROTEIN_KINASE_ATP"/>
    <property type="match status" value="1"/>
</dbReference>
<dbReference type="EMBL" id="KB915786">
    <property type="protein sequence ID" value="EOD52018.1"/>
    <property type="molecule type" value="Genomic_DNA"/>
</dbReference>
<dbReference type="GO" id="GO:0004674">
    <property type="term" value="F:protein serine/threonine kinase activity"/>
    <property type="evidence" value="ECO:0007669"/>
    <property type="project" value="UniProtKB-KW"/>
</dbReference>
<dbReference type="OMA" id="LDSKMMR"/>
<dbReference type="PANTHER" id="PTHR11042">
    <property type="entry name" value="EUKARYOTIC TRANSLATION INITIATION FACTOR 2-ALPHA KINASE EIF2-ALPHA KINASE -RELATED"/>
    <property type="match status" value="1"/>
</dbReference>
<dbReference type="Pfam" id="PF00069">
    <property type="entry name" value="Pkinase"/>
    <property type="match status" value="1"/>
</dbReference>
<dbReference type="STRING" id="1287680.R1EW87"/>
<evidence type="ECO:0000256" key="6">
    <source>
        <dbReference type="PROSITE-ProRule" id="PRU10141"/>
    </source>
</evidence>
<dbReference type="Proteomes" id="UP000013521">
    <property type="component" value="Unassembled WGS sequence"/>
</dbReference>
<sequence length="364" mass="41264">MTTKRLLRIVPLFSMASFYNLRIIGKGGYGTVFSGYNPIDGGSYAIKQVPLSAARIRNIQRRGHVELDTLLKEVRAMQGFDHPNITDYHLNVPRKRRESHLTASSPAKSEMSEESHTTLSSSVSKKSFVHSTDGELDEEVEMIPRDFSNLTRSGPREDSFDMNIVFEDDYDARQHHRPDMALYPMTLAEYLKVEPDYVRAELDGSSHGETVYRHCFHVKPSLQVLLAILDGVQYLHAHNMVHRDLKPANIFLSPQHHGPEKAVGTEFYRPPVPAGQPTEKLDVFSLGVIAFELLWKFDTKSERIHTLSELKLGRLPPLFILKMEGYGTRLSELIKGMLHSDEHNRLTCLEVQQELEAIIAGCDA</sequence>
<feature type="binding site" evidence="6">
    <location>
        <position position="47"/>
    </location>
    <ligand>
        <name>ATP</name>
        <dbReference type="ChEBI" id="CHEBI:30616"/>
    </ligand>
</feature>
<evidence type="ECO:0000256" key="4">
    <source>
        <dbReference type="ARBA" id="ARBA00022840"/>
    </source>
</evidence>
<dbReference type="HOGENOM" id="CLU_000288_63_23_1"/>
<dbReference type="SMART" id="SM00220">
    <property type="entry name" value="S_TKc"/>
    <property type="match status" value="1"/>
</dbReference>